<dbReference type="InterPro" id="IPR050214">
    <property type="entry name" value="Cys_Synth/Cystath_Beta-Synth"/>
</dbReference>
<comment type="cofactor">
    <cofactor evidence="1">
        <name>pyridoxal 5'-phosphate</name>
        <dbReference type="ChEBI" id="CHEBI:597326"/>
    </cofactor>
</comment>
<keyword evidence="6" id="KW-0663">Pyridoxal phosphate</keyword>
<reference evidence="9" key="1">
    <citation type="submission" date="2022-01" db="EMBL/GenBank/DDBJ databases">
        <title>Genome Sequence Resource for Two Populations of Ditylenchus destructor, the Migratory Endoparasitic Phytonematode.</title>
        <authorList>
            <person name="Zhang H."/>
            <person name="Lin R."/>
            <person name="Xie B."/>
        </authorList>
    </citation>
    <scope>NUCLEOTIDE SEQUENCE</scope>
    <source>
        <strain evidence="9">BazhouSP</strain>
    </source>
</reference>
<dbReference type="PANTHER" id="PTHR10314">
    <property type="entry name" value="CYSTATHIONINE BETA-SYNTHASE"/>
    <property type="match status" value="1"/>
</dbReference>
<dbReference type="EC" id="4.2.1.22" evidence="5"/>
<dbReference type="Gene3D" id="3.40.50.1100">
    <property type="match status" value="4"/>
</dbReference>
<comment type="catalytic activity">
    <reaction evidence="7">
        <text>L-homocysteine + L-serine = L,L-cystathionine + H2O</text>
        <dbReference type="Rhea" id="RHEA:10112"/>
        <dbReference type="ChEBI" id="CHEBI:15377"/>
        <dbReference type="ChEBI" id="CHEBI:33384"/>
        <dbReference type="ChEBI" id="CHEBI:58161"/>
        <dbReference type="ChEBI" id="CHEBI:58199"/>
        <dbReference type="EC" id="4.2.1.22"/>
    </reaction>
</comment>
<dbReference type="Proteomes" id="UP001201812">
    <property type="component" value="Unassembled WGS sequence"/>
</dbReference>
<evidence type="ECO:0000313" key="9">
    <source>
        <dbReference type="EMBL" id="KAI1708664.1"/>
    </source>
</evidence>
<dbReference type="Pfam" id="PF00291">
    <property type="entry name" value="PALP"/>
    <property type="match status" value="2"/>
</dbReference>
<dbReference type="SUPFAM" id="SSF53686">
    <property type="entry name" value="Tryptophan synthase beta subunit-like PLP-dependent enzymes"/>
    <property type="match status" value="2"/>
</dbReference>
<evidence type="ECO:0000256" key="6">
    <source>
        <dbReference type="ARBA" id="ARBA00022898"/>
    </source>
</evidence>
<evidence type="ECO:0000256" key="4">
    <source>
        <dbReference type="ARBA" id="ARBA00011245"/>
    </source>
</evidence>
<gene>
    <name evidence="9" type="ORF">DdX_11742</name>
</gene>
<feature type="domain" description="Tryptophan synthase beta chain-like PALP" evidence="8">
    <location>
        <begin position="52"/>
        <end position="338"/>
    </location>
</feature>
<proteinExistence type="inferred from homology"/>
<protein>
    <recommendedName>
        <fullName evidence="5">cystathionine beta-synthase</fullName>
        <ecNumber evidence="5">4.2.1.22</ecNumber>
    </recommendedName>
</protein>
<comment type="pathway">
    <text evidence="2">Amino-acid biosynthesis; L-cysteine biosynthesis; L-cysteine from L-homocysteine and L-serine: step 1/2.</text>
</comment>
<keyword evidence="10" id="KW-1185">Reference proteome</keyword>
<dbReference type="FunFam" id="3.40.50.1100:FF:000003">
    <property type="entry name" value="Cystathionine beta-synthase"/>
    <property type="match status" value="1"/>
</dbReference>
<evidence type="ECO:0000256" key="7">
    <source>
        <dbReference type="ARBA" id="ARBA00047490"/>
    </source>
</evidence>
<dbReference type="GO" id="GO:0030170">
    <property type="term" value="F:pyridoxal phosphate binding"/>
    <property type="evidence" value="ECO:0007669"/>
    <property type="project" value="UniProtKB-ARBA"/>
</dbReference>
<dbReference type="CDD" id="cd01561">
    <property type="entry name" value="CBS_like"/>
    <property type="match status" value="1"/>
</dbReference>
<evidence type="ECO:0000259" key="8">
    <source>
        <dbReference type="Pfam" id="PF00291"/>
    </source>
</evidence>
<dbReference type="InterPro" id="IPR001926">
    <property type="entry name" value="TrpB-like_PALP"/>
</dbReference>
<dbReference type="AlphaFoldDB" id="A0AAD4MVP0"/>
<comment type="caution">
    <text evidence="9">The sequence shown here is derived from an EMBL/GenBank/DDBJ whole genome shotgun (WGS) entry which is preliminary data.</text>
</comment>
<dbReference type="FunFam" id="3.40.50.1100:FF:000118">
    <property type="entry name" value="Related to CYS4-cystathionine beta-synthase"/>
    <property type="match status" value="1"/>
</dbReference>
<dbReference type="GO" id="GO:0004122">
    <property type="term" value="F:cystathionine beta-synthase activity"/>
    <property type="evidence" value="ECO:0007669"/>
    <property type="project" value="UniProtKB-EC"/>
</dbReference>
<feature type="domain" description="Tryptophan synthase beta chain-like PALP" evidence="8">
    <location>
        <begin position="367"/>
        <end position="651"/>
    </location>
</feature>
<dbReference type="EMBL" id="JAKKPZ010000034">
    <property type="protein sequence ID" value="KAI1708664.1"/>
    <property type="molecule type" value="Genomic_DNA"/>
</dbReference>
<evidence type="ECO:0000313" key="10">
    <source>
        <dbReference type="Proteomes" id="UP001201812"/>
    </source>
</evidence>
<dbReference type="GO" id="GO:0006535">
    <property type="term" value="P:cysteine biosynthetic process from serine"/>
    <property type="evidence" value="ECO:0007669"/>
    <property type="project" value="InterPro"/>
</dbReference>
<evidence type="ECO:0000256" key="2">
    <source>
        <dbReference type="ARBA" id="ARBA00005003"/>
    </source>
</evidence>
<evidence type="ECO:0000256" key="3">
    <source>
        <dbReference type="ARBA" id="ARBA00007103"/>
    </source>
</evidence>
<accession>A0AAD4MVP0</accession>
<organism evidence="9 10">
    <name type="scientific">Ditylenchus destructor</name>
    <dbReference type="NCBI Taxonomy" id="166010"/>
    <lineage>
        <taxon>Eukaryota</taxon>
        <taxon>Metazoa</taxon>
        <taxon>Ecdysozoa</taxon>
        <taxon>Nematoda</taxon>
        <taxon>Chromadorea</taxon>
        <taxon>Rhabditida</taxon>
        <taxon>Tylenchina</taxon>
        <taxon>Tylenchomorpha</taxon>
        <taxon>Sphaerularioidea</taxon>
        <taxon>Anguinidae</taxon>
        <taxon>Anguininae</taxon>
        <taxon>Ditylenchus</taxon>
    </lineage>
</organism>
<dbReference type="InterPro" id="IPR036052">
    <property type="entry name" value="TrpB-like_PALP_sf"/>
</dbReference>
<sequence>MSDLEKDHPLPYTEEALKECIWRDEYGTEDRFGRYVFAEYPRPNPKILNNVLDSIGRTPLVRLNRIPAAYGVNCNIYGKCEFLNAGGSVKDRVAFRMIELAEQTGRLRPGMTIVEPTSGNMGIGLALAAAVKGYKCVILMKEHMSKEKELLIRALGAEVIRIPDDVPFDGEESQMGMAFKTQKSIPNSVVLDQYLNCGNPMAHYEGTAEEILDALDGKVDMIVVGAGTGGSVIGISRKIKQRCPNCKIIGVDPENSKLSQPDAPGKGFMVEGIGHDFRPSFMDLAMVDSWEVVNDRDGFNMARRLHRYEGLLTGGSAGSILTAAMNAAKDLPPYANCVNARSENLWWLEKKPVKSSIERPLIIQSIAGAVGHTPIVRLTKIPEAEGIEAEILVKLEYLNPGGSLADRVACEMMKQADNGGLLPQMNGTVITSSIDGNLGISLAMLTAAIANHRGLRCVIAVPHTISREQEVVLKALGAVVVRIKCSLDAPVVEILELLQKACSRLQQRIANSVVLDQCSMETSNLMAHGEQIVEEILDACDGNLHAVVIGTTLCGTISGISRKLKERPSATKIIGVGLGSGISSTSENNDVESLADEWIDEEESFDVARRLIREEGILGGPESASVLCAALRYAKKHNLGKGDRVVAVLPDGLRSSMSKITEGDLWTETKSFRDYCEIQ</sequence>
<dbReference type="PROSITE" id="PS00901">
    <property type="entry name" value="CYS_SYNTHASE"/>
    <property type="match status" value="1"/>
</dbReference>
<name>A0AAD4MVP0_9BILA</name>
<dbReference type="InterPro" id="IPR001216">
    <property type="entry name" value="P-phosphate_BS"/>
</dbReference>
<comment type="subunit">
    <text evidence="4">Monomer.</text>
</comment>
<comment type="similarity">
    <text evidence="3">Belongs to the cysteine synthase/cystathionine beta-synthase family.</text>
</comment>
<evidence type="ECO:0000256" key="5">
    <source>
        <dbReference type="ARBA" id="ARBA00012041"/>
    </source>
</evidence>
<evidence type="ECO:0000256" key="1">
    <source>
        <dbReference type="ARBA" id="ARBA00001933"/>
    </source>
</evidence>